<dbReference type="InterPro" id="IPR036397">
    <property type="entry name" value="RNaseH_sf"/>
</dbReference>
<dbReference type="PANTHER" id="PTHR47326:SF1">
    <property type="entry name" value="HTH PSQ-TYPE DOMAIN-CONTAINING PROTEIN"/>
    <property type="match status" value="1"/>
</dbReference>
<sequence>EPETSIRIVAREHNLPYSTVQRILREEKLHAFHYARVQQLRPEDYPVRRFCENFLRKIDRDTRFLSRIIFSDESLFTREGIFNSHNMHLWSDENPRVTRVRNFQIRWKLNIWTGIIGTEILGP</sequence>
<evidence type="ECO:0000313" key="2">
    <source>
        <dbReference type="Proteomes" id="UP000000311"/>
    </source>
</evidence>
<organism evidence="2">
    <name type="scientific">Camponotus floridanus</name>
    <name type="common">Florida carpenter ant</name>
    <dbReference type="NCBI Taxonomy" id="104421"/>
    <lineage>
        <taxon>Eukaryota</taxon>
        <taxon>Metazoa</taxon>
        <taxon>Ecdysozoa</taxon>
        <taxon>Arthropoda</taxon>
        <taxon>Hexapoda</taxon>
        <taxon>Insecta</taxon>
        <taxon>Pterygota</taxon>
        <taxon>Neoptera</taxon>
        <taxon>Endopterygota</taxon>
        <taxon>Hymenoptera</taxon>
        <taxon>Apocrita</taxon>
        <taxon>Aculeata</taxon>
        <taxon>Formicoidea</taxon>
        <taxon>Formicidae</taxon>
        <taxon>Formicinae</taxon>
        <taxon>Camponotus</taxon>
    </lineage>
</organism>
<accession>E2AER6</accession>
<dbReference type="Gene3D" id="3.30.420.10">
    <property type="entry name" value="Ribonuclease H-like superfamily/Ribonuclease H"/>
    <property type="match status" value="1"/>
</dbReference>
<proteinExistence type="predicted"/>
<dbReference type="InParanoid" id="E2AER6"/>
<dbReference type="AlphaFoldDB" id="E2AER6"/>
<gene>
    <name evidence="1" type="ORF">EAG_01289</name>
</gene>
<dbReference type="OMA" id="RIMICEK"/>
<evidence type="ECO:0008006" key="3">
    <source>
        <dbReference type="Google" id="ProtNLM"/>
    </source>
</evidence>
<evidence type="ECO:0000313" key="1">
    <source>
        <dbReference type="EMBL" id="EFN68076.1"/>
    </source>
</evidence>
<dbReference type="EMBL" id="GL438909">
    <property type="protein sequence ID" value="EFN68076.1"/>
    <property type="molecule type" value="Genomic_DNA"/>
</dbReference>
<feature type="non-terminal residue" evidence="1">
    <location>
        <position position="1"/>
    </location>
</feature>
<dbReference type="GO" id="GO:0003676">
    <property type="term" value="F:nucleic acid binding"/>
    <property type="evidence" value="ECO:0007669"/>
    <property type="project" value="InterPro"/>
</dbReference>
<feature type="non-terminal residue" evidence="1">
    <location>
        <position position="123"/>
    </location>
</feature>
<dbReference type="Proteomes" id="UP000000311">
    <property type="component" value="Unassembled WGS sequence"/>
</dbReference>
<name>E2AER6_CAMFO</name>
<dbReference type="PANTHER" id="PTHR47326">
    <property type="entry name" value="TRANSPOSABLE ELEMENT TC3 TRANSPOSASE-LIKE PROTEIN"/>
    <property type="match status" value="1"/>
</dbReference>
<keyword evidence="2" id="KW-1185">Reference proteome</keyword>
<reference evidence="1 2" key="1">
    <citation type="journal article" date="2010" name="Science">
        <title>Genomic comparison of the ants Camponotus floridanus and Harpegnathos saltator.</title>
        <authorList>
            <person name="Bonasio R."/>
            <person name="Zhang G."/>
            <person name="Ye C."/>
            <person name="Mutti N.S."/>
            <person name="Fang X."/>
            <person name="Qin N."/>
            <person name="Donahue G."/>
            <person name="Yang P."/>
            <person name="Li Q."/>
            <person name="Li C."/>
            <person name="Zhang P."/>
            <person name="Huang Z."/>
            <person name="Berger S.L."/>
            <person name="Reinberg D."/>
            <person name="Wang J."/>
            <person name="Liebig J."/>
        </authorList>
    </citation>
    <scope>NUCLEOTIDE SEQUENCE [LARGE SCALE GENOMIC DNA]</scope>
    <source>
        <strain evidence="2">C129</strain>
    </source>
</reference>
<protein>
    <recommendedName>
        <fullName evidence="3">Histone-lysine N-methyltransferase SETMAR</fullName>
    </recommendedName>
</protein>